<reference evidence="2" key="1">
    <citation type="submission" date="2024-01" db="EMBL/GenBank/DDBJ databases">
        <title>First draft genome sequence data of TA4-1, the type strain of Gram-positive actinobacterium Streptomyces chiangmaiensis.</title>
        <authorList>
            <person name="Yasawong M."/>
            <person name="Nantapong N."/>
        </authorList>
    </citation>
    <scope>NUCLEOTIDE SEQUENCE</scope>
    <source>
        <strain evidence="2">TA4-1</strain>
    </source>
</reference>
<proteinExistence type="predicted"/>
<feature type="compositionally biased region" description="Basic and acidic residues" evidence="1">
    <location>
        <begin position="353"/>
        <end position="365"/>
    </location>
</feature>
<feature type="compositionally biased region" description="Basic and acidic residues" evidence="1">
    <location>
        <begin position="266"/>
        <end position="283"/>
    </location>
</feature>
<protein>
    <recommendedName>
        <fullName evidence="4">4-oxalocrotonate decarboxylase</fullName>
    </recommendedName>
</protein>
<keyword evidence="3" id="KW-1185">Reference proteome</keyword>
<dbReference type="PANTHER" id="PTHR30143:SF0">
    <property type="entry name" value="2-KETO-4-PENTENOATE HYDRATASE"/>
    <property type="match status" value="1"/>
</dbReference>
<comment type="caution">
    <text evidence="2">The sequence shown here is derived from an EMBL/GenBank/DDBJ whole genome shotgun (WGS) entry which is preliminary data.</text>
</comment>
<feature type="compositionally biased region" description="Basic residues" evidence="1">
    <location>
        <begin position="234"/>
        <end position="246"/>
    </location>
</feature>
<gene>
    <name evidence="2" type="ORF">VXC91_15680</name>
</gene>
<name>A0ABU7FHU8_9ACTN</name>
<dbReference type="Proteomes" id="UP001333996">
    <property type="component" value="Unassembled WGS sequence"/>
</dbReference>
<dbReference type="EMBL" id="JAYWVC010000043">
    <property type="protein sequence ID" value="MED7823388.1"/>
    <property type="molecule type" value="Genomic_DNA"/>
</dbReference>
<evidence type="ECO:0000313" key="2">
    <source>
        <dbReference type="EMBL" id="MED7823388.1"/>
    </source>
</evidence>
<feature type="compositionally biased region" description="Low complexity" evidence="1">
    <location>
        <begin position="247"/>
        <end position="264"/>
    </location>
</feature>
<feature type="region of interest" description="Disordered" evidence="1">
    <location>
        <begin position="227"/>
        <end position="365"/>
    </location>
</feature>
<accession>A0ABU7FHU8</accession>
<evidence type="ECO:0000256" key="1">
    <source>
        <dbReference type="SAM" id="MobiDB-lite"/>
    </source>
</evidence>
<evidence type="ECO:0000313" key="3">
    <source>
        <dbReference type="Proteomes" id="UP001333996"/>
    </source>
</evidence>
<dbReference type="InterPro" id="IPR036663">
    <property type="entry name" value="Fumarylacetoacetase_C_sf"/>
</dbReference>
<organism evidence="2 3">
    <name type="scientific">Streptomyces chiangmaiensis</name>
    <dbReference type="NCBI Taxonomy" id="766497"/>
    <lineage>
        <taxon>Bacteria</taxon>
        <taxon>Bacillati</taxon>
        <taxon>Actinomycetota</taxon>
        <taxon>Actinomycetes</taxon>
        <taxon>Kitasatosporales</taxon>
        <taxon>Streptomycetaceae</taxon>
        <taxon>Streptomyces</taxon>
    </lineage>
</organism>
<feature type="compositionally biased region" description="Basic and acidic residues" evidence="1">
    <location>
        <begin position="303"/>
        <end position="312"/>
    </location>
</feature>
<dbReference type="PANTHER" id="PTHR30143">
    <property type="entry name" value="ACID HYDRATASE"/>
    <property type="match status" value="1"/>
</dbReference>
<dbReference type="InterPro" id="IPR050772">
    <property type="entry name" value="Hydratase-Decarb/MhpD_sf"/>
</dbReference>
<evidence type="ECO:0008006" key="4">
    <source>
        <dbReference type="Google" id="ProtNLM"/>
    </source>
</evidence>
<sequence length="365" mass="39421">MTAATVLDAVTVEELAAQLDTAALTRIAHPQLSDNRSFSVDDAYRIQRALVTRRLGRGDRLMGIKLGFTSRRKAAQMGVDDVNVGTLTSGMMVANGGRIDLADFVHPRVEPEVAFRLAPDFDPSRGTADLSDVIDAVAPALEIIDSRYRNFRFSLPDVVADNTSASGFVVGRWQPVPSGLDNRGVLLEIDAQLVECGSTAEILGDPLRAIPEAVRMAARYGIPLVPGASCSPVPRHRPRTRPRTPRSARPSPASAASASTPRARNQQKEKPVGDAKTLKDKATPRGRFPHCRTGPHTPSSRSIEAHPREALSLHRVPRRRPAIGRREQNSKPAPPNTPDPTAVGIRGHAGVPSDRRPLHGRSTPD</sequence>
<dbReference type="RefSeq" id="WP_329507872.1">
    <property type="nucleotide sequence ID" value="NZ_BAAAYZ010000285.1"/>
</dbReference>
<dbReference type="Gene3D" id="3.90.850.10">
    <property type="entry name" value="Fumarylacetoacetase-like, C-terminal domain"/>
    <property type="match status" value="1"/>
</dbReference>
<dbReference type="SUPFAM" id="SSF56529">
    <property type="entry name" value="FAH"/>
    <property type="match status" value="1"/>
</dbReference>